<proteinExistence type="predicted"/>
<keyword evidence="1" id="KW-0812">Transmembrane</keyword>
<comment type="caution">
    <text evidence="3">The sequence shown here is derived from an EMBL/GenBank/DDBJ whole genome shotgun (WGS) entry which is preliminary data.</text>
</comment>
<dbReference type="Gene3D" id="2.40.50.140">
    <property type="entry name" value="Nucleic acid-binding proteins"/>
    <property type="match status" value="1"/>
</dbReference>
<reference evidence="3 4" key="1">
    <citation type="journal article" date="2016" name="Nat. Commun.">
        <title>Thousands of microbial genomes shed light on interconnected biogeochemical processes in an aquifer system.</title>
        <authorList>
            <person name="Anantharaman K."/>
            <person name="Brown C.T."/>
            <person name="Hug L.A."/>
            <person name="Sharon I."/>
            <person name="Castelle C.J."/>
            <person name="Probst A.J."/>
            <person name="Thomas B.C."/>
            <person name="Singh A."/>
            <person name="Wilkins M.J."/>
            <person name="Karaoz U."/>
            <person name="Brodie E.L."/>
            <person name="Williams K.H."/>
            <person name="Hubbard S.S."/>
            <person name="Banfield J.F."/>
        </authorList>
    </citation>
    <scope>NUCLEOTIDE SEQUENCE [LARGE SCALE GENOMIC DNA]</scope>
</reference>
<protein>
    <recommendedName>
        <fullName evidence="2">Inner membrane protein YqiJ N-terminal domain-containing protein</fullName>
    </recommendedName>
</protein>
<keyword evidence="1" id="KW-0472">Membrane</keyword>
<dbReference type="AlphaFoldDB" id="A0A1G1XMU0"/>
<feature type="transmembrane region" description="Helical" evidence="1">
    <location>
        <begin position="12"/>
        <end position="31"/>
    </location>
</feature>
<keyword evidence="1" id="KW-1133">Transmembrane helix</keyword>
<organism evidence="3 4">
    <name type="scientific">Candidatus Buchananbacteria bacterium RBG_13_39_9</name>
    <dbReference type="NCBI Taxonomy" id="1797531"/>
    <lineage>
        <taxon>Bacteria</taxon>
        <taxon>Candidatus Buchananiibacteriota</taxon>
    </lineage>
</organism>
<evidence type="ECO:0000313" key="4">
    <source>
        <dbReference type="Proteomes" id="UP000176260"/>
    </source>
</evidence>
<evidence type="ECO:0000259" key="2">
    <source>
        <dbReference type="Pfam" id="PF21001"/>
    </source>
</evidence>
<evidence type="ECO:0000313" key="3">
    <source>
        <dbReference type="EMBL" id="OGY41413.1"/>
    </source>
</evidence>
<sequence>MELKALMCWYNLVYVVPFCLGVVLLILQTIGLGETGLDHDVDHDVDHDMDHDIDHDADHDAEHGHDVESDQDNLLWKVALLMGFGKVPLSILIMTFFFVWGAVGYMLTSALQPILRTPFLFFPPVFLATLIITIFVTGYVARIVARVMPKTSTFTTTTKDLIGKVGESLYSIDKDHGTIRVIDQFGNLQQYPAYTSEDSIPGNTQVLIVNWDEQRDAFLVTILPPELAELKKEEERLKGG</sequence>
<gene>
    <name evidence="3" type="ORF">A2Y67_02695</name>
</gene>
<dbReference type="EMBL" id="MHIA01000029">
    <property type="protein sequence ID" value="OGY41413.1"/>
    <property type="molecule type" value="Genomic_DNA"/>
</dbReference>
<accession>A0A1G1XMU0</accession>
<dbReference type="Proteomes" id="UP000176260">
    <property type="component" value="Unassembled WGS sequence"/>
</dbReference>
<feature type="transmembrane region" description="Helical" evidence="1">
    <location>
        <begin position="119"/>
        <end position="141"/>
    </location>
</feature>
<name>A0A1G1XMU0_9BACT</name>
<evidence type="ECO:0000256" key="1">
    <source>
        <dbReference type="SAM" id="Phobius"/>
    </source>
</evidence>
<feature type="domain" description="Inner membrane protein YqiJ N-terminal" evidence="2">
    <location>
        <begin position="11"/>
        <end position="126"/>
    </location>
</feature>
<dbReference type="Pfam" id="PF21001">
    <property type="entry name" value="YqiJ_N"/>
    <property type="match status" value="1"/>
</dbReference>
<dbReference type="InterPro" id="IPR048376">
    <property type="entry name" value="YqiJ_N"/>
</dbReference>
<dbReference type="InterPro" id="IPR012340">
    <property type="entry name" value="NA-bd_OB-fold"/>
</dbReference>
<feature type="transmembrane region" description="Helical" evidence="1">
    <location>
        <begin position="87"/>
        <end position="107"/>
    </location>
</feature>